<proteinExistence type="predicted"/>
<reference evidence="4" key="1">
    <citation type="journal article" date="2021" name="bioRxiv">
        <title>Unraveling nitrogen, sulfur and carbon metabolic pathways and microbial community transcriptional responses to substrate deprivation and toxicity stresses in a bioreactor mimicking anoxic brackish coastal sediment conditions.</title>
        <authorList>
            <person name="Martins P.D."/>
            <person name="Echeveste M.J."/>
            <person name="Arshad A."/>
            <person name="Kurth J."/>
            <person name="Ouboter H."/>
            <person name="Jetten M.S.M."/>
            <person name="Welte C.U."/>
        </authorList>
    </citation>
    <scope>NUCLEOTIDE SEQUENCE</scope>
    <source>
        <strain evidence="4">MAG_39</strain>
    </source>
</reference>
<dbReference type="InterPro" id="IPR013320">
    <property type="entry name" value="ConA-like_dom_sf"/>
</dbReference>
<reference evidence="4" key="2">
    <citation type="submission" date="2021-08" db="EMBL/GenBank/DDBJ databases">
        <authorList>
            <person name="Dalcin Martins P."/>
        </authorList>
    </citation>
    <scope>NUCLEOTIDE SEQUENCE</scope>
    <source>
        <strain evidence="4">MAG_39</strain>
    </source>
</reference>
<name>A0A953M3P4_9BACT</name>
<dbReference type="Gene3D" id="2.60.120.200">
    <property type="match status" value="1"/>
</dbReference>
<evidence type="ECO:0000259" key="3">
    <source>
        <dbReference type="SMART" id="SM00560"/>
    </source>
</evidence>
<protein>
    <submittedName>
        <fullName evidence="4">LamG domain-containing protein</fullName>
    </submittedName>
</protein>
<evidence type="ECO:0000256" key="1">
    <source>
        <dbReference type="ARBA" id="ARBA00022729"/>
    </source>
</evidence>
<dbReference type="Pfam" id="PF13385">
    <property type="entry name" value="Laminin_G_3"/>
    <property type="match status" value="1"/>
</dbReference>
<keyword evidence="1" id="KW-0732">Signal</keyword>
<keyword evidence="2" id="KW-1015">Disulfide bond</keyword>
<feature type="domain" description="LamG-like jellyroll fold" evidence="3">
    <location>
        <begin position="59"/>
        <end position="198"/>
    </location>
</feature>
<dbReference type="InterPro" id="IPR006558">
    <property type="entry name" value="LamG-like"/>
</dbReference>
<evidence type="ECO:0000313" key="5">
    <source>
        <dbReference type="Proteomes" id="UP000705867"/>
    </source>
</evidence>
<organism evidence="4 5">
    <name type="scientific">Candidatus Nitrobium versatile</name>
    <dbReference type="NCBI Taxonomy" id="2884831"/>
    <lineage>
        <taxon>Bacteria</taxon>
        <taxon>Pseudomonadati</taxon>
        <taxon>Nitrospirota</taxon>
        <taxon>Nitrospiria</taxon>
        <taxon>Nitrospirales</taxon>
        <taxon>Nitrospiraceae</taxon>
        <taxon>Candidatus Nitrobium</taxon>
    </lineage>
</organism>
<dbReference type="Proteomes" id="UP000705867">
    <property type="component" value="Unassembled WGS sequence"/>
</dbReference>
<sequence>MRDRGLIDYHPLSRNARDYSGKRHHGVVSGSLGWSAQGAVFASSADTIEIDSTDLLNVAALTIIAVVRLSTTSQPAYAKIVEKDYNGNSSPYVSFDLSLDNLTRKAMMEISTGGSITSCAGTTVLDADKEYFLTGTWDGSNIRIYVNGILENTVAKSGTLNFDNTKKLRIGCSRNAGTENFLGTIREVYLFNRALSAMEIMRYYAKTRYDFLRTYAFLPQYNMTIQDSFSGALTLLDNMPLLAETLSNSETLTPGQELSLLLAEILSNTEGLAGGFGFALADSFDLPNTLTGNIAVSALEALSMSETLQYAFAAIVRQTVFFYNSEQIGYSAKASTTLDFVEILIGSAASVIRDYLMLSAAPASLYEGTETVKQRVTAYDLAAAAKVFLDVLAETLSTAPTPAYVHARLEKIREALSLAPLVLSKLDAGKTAGESLSATDRSLFGWEKVLQESATLGESLFSLYILALTANDLLTATGEGSVTRGSNVLVVSTVTAGGTASAGGALTLELTDTVGFLLRVVLDGEAYQCWALTTNELYPSVYAHFPFVSYATFSGKLYGAKSDGIYLIGGTTDAGTAIATGVRLNLFNMGTHLGKRLLKASFGLSGAKPALKVTTENGSVKYFVVNGKADVAKGQEGREWVFDLADIDDLEFVELTPILLSR</sequence>
<accession>A0A953M3P4</accession>
<comment type="caution">
    <text evidence="4">The sequence shown here is derived from an EMBL/GenBank/DDBJ whole genome shotgun (WGS) entry which is preliminary data.</text>
</comment>
<evidence type="ECO:0000313" key="4">
    <source>
        <dbReference type="EMBL" id="MBZ0158389.1"/>
    </source>
</evidence>
<dbReference type="SUPFAM" id="SSF49899">
    <property type="entry name" value="Concanavalin A-like lectins/glucanases"/>
    <property type="match status" value="1"/>
</dbReference>
<evidence type="ECO:0000256" key="2">
    <source>
        <dbReference type="ARBA" id="ARBA00023157"/>
    </source>
</evidence>
<gene>
    <name evidence="4" type="ORF">K8I29_19500</name>
</gene>
<dbReference type="EMBL" id="JAIOIV010000151">
    <property type="protein sequence ID" value="MBZ0158389.1"/>
    <property type="molecule type" value="Genomic_DNA"/>
</dbReference>
<dbReference type="SMART" id="SM00560">
    <property type="entry name" value="LamGL"/>
    <property type="match status" value="1"/>
</dbReference>
<dbReference type="AlphaFoldDB" id="A0A953M3P4"/>